<evidence type="ECO:0000256" key="1">
    <source>
        <dbReference type="SAM" id="Phobius"/>
    </source>
</evidence>
<feature type="transmembrane region" description="Helical" evidence="1">
    <location>
        <begin position="295"/>
        <end position="321"/>
    </location>
</feature>
<organism evidence="2 3">
    <name type="scientific">Desulfobotulus mexicanus</name>
    <dbReference type="NCBI Taxonomy" id="2586642"/>
    <lineage>
        <taxon>Bacteria</taxon>
        <taxon>Pseudomonadati</taxon>
        <taxon>Thermodesulfobacteriota</taxon>
        <taxon>Desulfobacteria</taxon>
        <taxon>Desulfobacterales</taxon>
        <taxon>Desulfobacteraceae</taxon>
        <taxon>Desulfobotulus</taxon>
    </lineage>
</organism>
<dbReference type="AlphaFoldDB" id="A0A5Q4VFK2"/>
<feature type="transmembrane region" description="Helical" evidence="1">
    <location>
        <begin position="129"/>
        <end position="149"/>
    </location>
</feature>
<dbReference type="RefSeq" id="WP_139445879.1">
    <property type="nucleotide sequence ID" value="NZ_VDMB01000002.1"/>
</dbReference>
<proteinExistence type="predicted"/>
<sequence length="454" mass="51203">MMSQLRFDVVFQGRLMDGHKPEDVADRLSRMFGLPLQTAENLIQSPRVVLKRGLTEEAAADYVNALRKAGMEVVLEPLLDQGLDAEVLPPPDAGRGGTGGGDDASAPDGKQEVLQRLPFSFHGSGAEYFRIWIVNLLLSILTLGIYSAWAKVRRRRYFYMNTHLDKKGFAYLADPVKILIGRIVVVAVFAVYSFTSSLNSFIAIGFAVLFLFFFPWIIVRSLAFNARNSSYRNIRFAFHGRVWGAAKAYILWPLAGILTLGLLWPFVVFQQHRFLIAGSSYGSTRFSFHAAVRDYYRMFLSLTLPLFIMLCVFAGILFVLYSMVKTIFIPGGMFFFSSLFIFLFMAFLYLFFMSWYAVKTTNIFYGAALLSGHGFEADLKVFEYMIILGVNTLLTVLTLGFFHPWAKVRIARYKADHMAFLAAGSLEHFLAGEEKRVASLGEEAADFMDFDFGV</sequence>
<gene>
    <name evidence="2" type="ORF">FIM25_02275</name>
</gene>
<accession>A0A5Q4VFK2</accession>
<keyword evidence="1" id="KW-0472">Membrane</keyword>
<evidence type="ECO:0000313" key="3">
    <source>
        <dbReference type="Proteomes" id="UP000321899"/>
    </source>
</evidence>
<feature type="transmembrane region" description="Helical" evidence="1">
    <location>
        <begin position="200"/>
        <end position="223"/>
    </location>
</feature>
<dbReference type="InterPro" id="IPR010295">
    <property type="entry name" value="DUF898"/>
</dbReference>
<protein>
    <submittedName>
        <fullName evidence="2">DUF898 family protein</fullName>
    </submittedName>
</protein>
<feature type="transmembrane region" description="Helical" evidence="1">
    <location>
        <begin position="169"/>
        <end position="194"/>
    </location>
</feature>
<dbReference type="Pfam" id="PF05987">
    <property type="entry name" value="DUF898"/>
    <property type="match status" value="1"/>
</dbReference>
<keyword evidence="1" id="KW-0812">Transmembrane</keyword>
<comment type="caution">
    <text evidence="2">The sequence shown here is derived from an EMBL/GenBank/DDBJ whole genome shotgun (WGS) entry which is preliminary data.</text>
</comment>
<feature type="transmembrane region" description="Helical" evidence="1">
    <location>
        <begin position="333"/>
        <end position="358"/>
    </location>
</feature>
<dbReference type="EMBL" id="VDMB01000002">
    <property type="protein sequence ID" value="TYT75753.1"/>
    <property type="molecule type" value="Genomic_DNA"/>
</dbReference>
<name>A0A5Q4VFK2_9BACT</name>
<evidence type="ECO:0000313" key="2">
    <source>
        <dbReference type="EMBL" id="TYT75753.1"/>
    </source>
</evidence>
<keyword evidence="3" id="KW-1185">Reference proteome</keyword>
<keyword evidence="1" id="KW-1133">Transmembrane helix</keyword>
<feature type="transmembrane region" description="Helical" evidence="1">
    <location>
        <begin position="244"/>
        <end position="267"/>
    </location>
</feature>
<dbReference type="Proteomes" id="UP000321899">
    <property type="component" value="Unassembled WGS sequence"/>
</dbReference>
<reference evidence="2 3" key="1">
    <citation type="submission" date="2019-06" db="EMBL/GenBank/DDBJ databases">
        <title>Desulfobotulus mexicanus sp. nov., a novel sulfate-reducing bacterium isolated from the sediment of an alkaline crater lake in Mexico.</title>
        <authorList>
            <person name="Hirschler-Rea A."/>
        </authorList>
    </citation>
    <scope>NUCLEOTIDE SEQUENCE [LARGE SCALE GENOMIC DNA]</scope>
    <source>
        <strain evidence="2 3">PAR22N</strain>
    </source>
</reference>
<dbReference type="OrthoDB" id="9765721at2"/>
<feature type="transmembrane region" description="Helical" evidence="1">
    <location>
        <begin position="381"/>
        <end position="402"/>
    </location>
</feature>